<organism evidence="5 8">
    <name type="scientific">Plasmodium ovale wallikeri</name>
    <dbReference type="NCBI Taxonomy" id="864142"/>
    <lineage>
        <taxon>Eukaryota</taxon>
        <taxon>Sar</taxon>
        <taxon>Alveolata</taxon>
        <taxon>Apicomplexa</taxon>
        <taxon>Aconoidasida</taxon>
        <taxon>Haemosporida</taxon>
        <taxon>Plasmodiidae</taxon>
        <taxon>Plasmodium</taxon>
        <taxon>Plasmodium (Plasmodium)</taxon>
    </lineage>
</organism>
<dbReference type="EMBL" id="FLRE01000163">
    <property type="protein sequence ID" value="SBT42162.1"/>
    <property type="molecule type" value="Genomic_DNA"/>
</dbReference>
<dbReference type="GO" id="GO:0034727">
    <property type="term" value="P:piecemeal microautophagy of the nucleus"/>
    <property type="evidence" value="ECO:0007669"/>
    <property type="project" value="TreeGrafter"/>
</dbReference>
<evidence type="ECO:0000313" key="7">
    <source>
        <dbReference type="Proteomes" id="UP000078550"/>
    </source>
</evidence>
<dbReference type="Proteomes" id="UP000078550">
    <property type="component" value="Unassembled WGS sequence"/>
</dbReference>
<dbReference type="EMBL" id="FLRD01000120">
    <property type="protein sequence ID" value="SBT41769.1"/>
    <property type="molecule type" value="Genomic_DNA"/>
</dbReference>
<dbReference type="GO" id="GO:0034045">
    <property type="term" value="C:phagophore assembly site membrane"/>
    <property type="evidence" value="ECO:0007669"/>
    <property type="project" value="TreeGrafter"/>
</dbReference>
<dbReference type="GO" id="GO:0000422">
    <property type="term" value="P:autophagy of mitochondrion"/>
    <property type="evidence" value="ECO:0007669"/>
    <property type="project" value="TreeGrafter"/>
</dbReference>
<comment type="subunit">
    <text evidence="4">Forms a conjugate with ATG5.</text>
</comment>
<evidence type="ECO:0000256" key="2">
    <source>
        <dbReference type="ARBA" id="ARBA00022786"/>
    </source>
</evidence>
<dbReference type="GO" id="GO:0097352">
    <property type="term" value="P:autophagosome maturation"/>
    <property type="evidence" value="ECO:0007669"/>
    <property type="project" value="TreeGrafter"/>
</dbReference>
<dbReference type="GO" id="GO:0019776">
    <property type="term" value="F:Atg8-family ligase activity"/>
    <property type="evidence" value="ECO:0007669"/>
    <property type="project" value="TreeGrafter"/>
</dbReference>
<dbReference type="GO" id="GO:0000045">
    <property type="term" value="P:autophagosome assembly"/>
    <property type="evidence" value="ECO:0007669"/>
    <property type="project" value="InterPro"/>
</dbReference>
<dbReference type="SUPFAM" id="SSF54236">
    <property type="entry name" value="Ubiquitin-like"/>
    <property type="match status" value="1"/>
</dbReference>
<sequence length="108" mass="12644">MPDSVIRYIPEFDTKPDMRESLFRRLKIVFKSISGTTILKKNKILISGNETLASVENFLKRVFKKNEHIYLYINNSIRPNLDDFIADLFDLYQIANSLNISYSFTPAY</sequence>
<proteinExistence type="inferred from homology"/>
<evidence type="ECO:0000313" key="5">
    <source>
        <dbReference type="EMBL" id="SBT41769.1"/>
    </source>
</evidence>
<dbReference type="GO" id="GO:0034274">
    <property type="term" value="C:Atg12-Atg5-Atg16 complex"/>
    <property type="evidence" value="ECO:0007669"/>
    <property type="project" value="TreeGrafter"/>
</dbReference>
<keyword evidence="8" id="KW-1185">Reference proteome</keyword>
<evidence type="ECO:0000256" key="4">
    <source>
        <dbReference type="RuleBase" id="RU361201"/>
    </source>
</evidence>
<dbReference type="Proteomes" id="UP000078555">
    <property type="component" value="Unassembled WGS sequence"/>
</dbReference>
<evidence type="ECO:0000313" key="8">
    <source>
        <dbReference type="Proteomes" id="UP000078555"/>
    </source>
</evidence>
<name>A0A1A8ZD39_PLAOA</name>
<gene>
    <name evidence="5" type="ORF">POVWA1_044730</name>
    <name evidence="6" type="ORF">POVWA2_043320</name>
</gene>
<comment type="similarity">
    <text evidence="4">Belongs to the ATG12 family.</text>
</comment>
<reference evidence="7 8" key="1">
    <citation type="submission" date="2016-05" db="EMBL/GenBank/DDBJ databases">
        <authorList>
            <person name="Naeem Raeece"/>
        </authorList>
    </citation>
    <scope>NUCLEOTIDE SEQUENCE [LARGE SCALE GENOMIC DNA]</scope>
</reference>
<dbReference type="InterPro" id="IPR007242">
    <property type="entry name" value="Atg12"/>
</dbReference>
<evidence type="ECO:0000256" key="3">
    <source>
        <dbReference type="ARBA" id="ARBA00023006"/>
    </source>
</evidence>
<dbReference type="PANTHER" id="PTHR13385:SF0">
    <property type="entry name" value="UBIQUITIN-LIKE PROTEIN ATG12"/>
    <property type="match status" value="1"/>
</dbReference>
<accession>A0A1A8ZD39</accession>
<dbReference type="GO" id="GO:0000421">
    <property type="term" value="C:autophagosome membrane"/>
    <property type="evidence" value="ECO:0007669"/>
    <property type="project" value="TreeGrafter"/>
</dbReference>
<reference evidence="5" key="2">
    <citation type="submission" date="2016-05" db="EMBL/GenBank/DDBJ databases">
        <authorList>
            <person name="Lavstsen T."/>
            <person name="Jespersen J.S."/>
        </authorList>
    </citation>
    <scope>NUCLEOTIDE SEQUENCE [LARGE SCALE GENOMIC DNA]</scope>
</reference>
<dbReference type="CDD" id="cd01612">
    <property type="entry name" value="Ubl_ATG12"/>
    <property type="match status" value="1"/>
</dbReference>
<keyword evidence="3 4" id="KW-0072">Autophagy</keyword>
<dbReference type="PANTHER" id="PTHR13385">
    <property type="entry name" value="AUTOPHAGY PROTEIN 12"/>
    <property type="match status" value="1"/>
</dbReference>
<protein>
    <recommendedName>
        <fullName evidence="4">Ubiquitin-like protein ATG12</fullName>
    </recommendedName>
</protein>
<evidence type="ECO:0000256" key="1">
    <source>
        <dbReference type="ARBA" id="ARBA00022499"/>
    </source>
</evidence>
<dbReference type="InterPro" id="IPR029071">
    <property type="entry name" value="Ubiquitin-like_domsf"/>
</dbReference>
<dbReference type="Pfam" id="PF04110">
    <property type="entry name" value="APG12"/>
    <property type="match status" value="1"/>
</dbReference>
<dbReference type="GO" id="GO:0061723">
    <property type="term" value="P:glycophagy"/>
    <property type="evidence" value="ECO:0007669"/>
    <property type="project" value="TreeGrafter"/>
</dbReference>
<dbReference type="Gene3D" id="3.10.20.90">
    <property type="entry name" value="Phosphatidylinositol 3-kinase Catalytic Subunit, Chain A, domain 1"/>
    <property type="match status" value="1"/>
</dbReference>
<dbReference type="AlphaFoldDB" id="A0A1A8ZD39"/>
<evidence type="ECO:0000313" key="6">
    <source>
        <dbReference type="EMBL" id="SBT42162.1"/>
    </source>
</evidence>
<keyword evidence="1 4" id="KW-1017">Isopeptide bond</keyword>
<keyword evidence="2 4" id="KW-0833">Ubl conjugation pathway</keyword>